<dbReference type="InterPro" id="IPR013112">
    <property type="entry name" value="FAD-bd_8"/>
</dbReference>
<dbReference type="SFLD" id="SFLDS00052">
    <property type="entry name" value="Ferric_Reductase_Domain"/>
    <property type="match status" value="1"/>
</dbReference>
<dbReference type="AlphaFoldDB" id="A0AAW0S1E5"/>
<keyword evidence="8 13" id="KW-1133">Transmembrane helix</keyword>
<evidence type="ECO:0000256" key="3">
    <source>
        <dbReference type="ARBA" id="ARBA00012668"/>
    </source>
</evidence>
<keyword evidence="9" id="KW-0560">Oxidoreductase</keyword>
<keyword evidence="7" id="KW-0249">Electron transport</keyword>
<evidence type="ECO:0000256" key="13">
    <source>
        <dbReference type="SAM" id="Phobius"/>
    </source>
</evidence>
<sequence>MMHMNDTAPTAWYMPLLKTPILLHSSRDPGKCTLTPERCAYKSRYWVFCSRDPGKCTLTPERCAYKSRYWVFWYEADHVFALPTVYFFLAVIAVFALGHFASAYAPARLTRQSSPWRRAVAGLRFCAYKTWRVGGGRSSSSDSRNIFFSQSLGAYLLLGAGVVFFAAMTLGPRPYYWPTDAKYGSSPPLATRTGWMALACMPFILLLSAKANIISAVTGIPPEKLNVWHSWVSWAMFVLGLIHTFPFIIYRRDVTHDLHKTWITGGVWLTGVIALVAQTWLTLMSISWIRNKFYEFFKATHFFFAIVFVVFFFIHCAFRLSSWDYFIAAVSLYVACLLFASAKTYLRHGIHHAAHIRCETPHSLRIAVATTSSWRPGQHVFLRFVACGAAHALTAHPLTICSLPDQAGSSSGGGEMVFFVQPRGGLTGRLAALARNQPNRSVSVLLEGPYGGMPSRWVKGFDRTLLVAGGSGCGFTLALIEAWLRAGASLNGRRHLEVVLATRDPEMRTWYMEELQRLAERQSVQGKTELPGVSLSFCETHDQSVVAGPDPGSFSGDDEKRAVVRNVQHPDGSSTITSLFGVCFSHGRPDTTAAVHRLASADGVTVGVAVCGPASMVYDVGVAAAAAQLRIVQGRPGATELFLHKESFS</sequence>
<evidence type="ECO:0000256" key="2">
    <source>
        <dbReference type="ARBA" id="ARBA00006278"/>
    </source>
</evidence>
<keyword evidence="11 13" id="KW-0472">Membrane</keyword>
<keyword evidence="4" id="KW-0813">Transport</keyword>
<keyword evidence="16" id="KW-1185">Reference proteome</keyword>
<dbReference type="EMBL" id="JAAHCF010000099">
    <property type="protein sequence ID" value="KAK8148280.1"/>
    <property type="molecule type" value="Genomic_DNA"/>
</dbReference>
<name>A0AAW0S1E5_9HYPO</name>
<gene>
    <name evidence="15" type="ORF">G3M48_010565</name>
</gene>
<feature type="transmembrane region" description="Helical" evidence="13">
    <location>
        <begin position="465"/>
        <end position="484"/>
    </location>
</feature>
<dbReference type="SUPFAM" id="SSF52343">
    <property type="entry name" value="Ferredoxin reductase-like, C-terminal NADP-linked domain"/>
    <property type="match status" value="1"/>
</dbReference>
<evidence type="ECO:0000256" key="4">
    <source>
        <dbReference type="ARBA" id="ARBA00022448"/>
    </source>
</evidence>
<comment type="subcellular location">
    <subcellularLocation>
        <location evidence="1">Cell membrane</location>
        <topology evidence="1">Multi-pass membrane protein</topology>
    </subcellularLocation>
</comment>
<dbReference type="GO" id="GO:0006826">
    <property type="term" value="P:iron ion transport"/>
    <property type="evidence" value="ECO:0007669"/>
    <property type="project" value="TreeGrafter"/>
</dbReference>
<dbReference type="SUPFAM" id="SSF63380">
    <property type="entry name" value="Riboflavin synthase domain-like"/>
    <property type="match status" value="1"/>
</dbReference>
<dbReference type="GO" id="GO:0005886">
    <property type="term" value="C:plasma membrane"/>
    <property type="evidence" value="ECO:0007669"/>
    <property type="project" value="UniProtKB-SubCell"/>
</dbReference>
<dbReference type="PROSITE" id="PS51384">
    <property type="entry name" value="FAD_FR"/>
    <property type="match status" value="1"/>
</dbReference>
<accession>A0AAW0S1E5</accession>
<evidence type="ECO:0000256" key="7">
    <source>
        <dbReference type="ARBA" id="ARBA00022982"/>
    </source>
</evidence>
<evidence type="ECO:0000313" key="15">
    <source>
        <dbReference type="EMBL" id="KAK8148280.1"/>
    </source>
</evidence>
<dbReference type="Pfam" id="PF01794">
    <property type="entry name" value="Ferric_reduct"/>
    <property type="match status" value="1"/>
</dbReference>
<feature type="transmembrane region" description="Helical" evidence="13">
    <location>
        <begin position="326"/>
        <end position="346"/>
    </location>
</feature>
<dbReference type="Pfam" id="PF08022">
    <property type="entry name" value="FAD_binding_8"/>
    <property type="match status" value="1"/>
</dbReference>
<feature type="transmembrane region" description="Helical" evidence="13">
    <location>
        <begin position="195"/>
        <end position="219"/>
    </location>
</feature>
<dbReference type="GO" id="GO:0052851">
    <property type="term" value="F:ferric-chelate reductase (NADPH) activity"/>
    <property type="evidence" value="ECO:0007669"/>
    <property type="project" value="UniProtKB-EC"/>
</dbReference>
<keyword evidence="6 13" id="KW-0812">Transmembrane</keyword>
<dbReference type="InterPro" id="IPR017927">
    <property type="entry name" value="FAD-bd_FR_type"/>
</dbReference>
<dbReference type="EC" id="1.16.1.9" evidence="3"/>
<evidence type="ECO:0000256" key="1">
    <source>
        <dbReference type="ARBA" id="ARBA00004651"/>
    </source>
</evidence>
<organism evidence="15 16">
    <name type="scientific">Beauveria asiatica</name>
    <dbReference type="NCBI Taxonomy" id="1069075"/>
    <lineage>
        <taxon>Eukaryota</taxon>
        <taxon>Fungi</taxon>
        <taxon>Dikarya</taxon>
        <taxon>Ascomycota</taxon>
        <taxon>Pezizomycotina</taxon>
        <taxon>Sordariomycetes</taxon>
        <taxon>Hypocreomycetidae</taxon>
        <taxon>Hypocreales</taxon>
        <taxon>Cordycipitaceae</taxon>
        <taxon>Beauveria</taxon>
    </lineage>
</organism>
<evidence type="ECO:0000259" key="14">
    <source>
        <dbReference type="PROSITE" id="PS51384"/>
    </source>
</evidence>
<evidence type="ECO:0000313" key="16">
    <source>
        <dbReference type="Proteomes" id="UP001397290"/>
    </source>
</evidence>
<dbReference type="Gene3D" id="3.40.50.80">
    <property type="entry name" value="Nucleotide-binding domain of ferredoxin-NADP reductase (FNR) module"/>
    <property type="match status" value="1"/>
</dbReference>
<feature type="domain" description="FAD-binding FR-type" evidence="14">
    <location>
        <begin position="324"/>
        <end position="456"/>
    </location>
</feature>
<dbReference type="SFLD" id="SFLDG01168">
    <property type="entry name" value="Ferric_reductase_subgroup_(FRE"/>
    <property type="match status" value="1"/>
</dbReference>
<dbReference type="Pfam" id="PF08030">
    <property type="entry name" value="NAD_binding_6"/>
    <property type="match status" value="1"/>
</dbReference>
<dbReference type="PANTHER" id="PTHR32361">
    <property type="entry name" value="FERRIC/CUPRIC REDUCTASE TRANSMEMBRANE COMPONENT"/>
    <property type="match status" value="1"/>
</dbReference>
<evidence type="ECO:0000256" key="6">
    <source>
        <dbReference type="ARBA" id="ARBA00022692"/>
    </source>
</evidence>
<evidence type="ECO:0000256" key="8">
    <source>
        <dbReference type="ARBA" id="ARBA00022989"/>
    </source>
</evidence>
<feature type="transmembrane region" description="Helical" evidence="13">
    <location>
        <begin position="152"/>
        <end position="175"/>
    </location>
</feature>
<feature type="transmembrane region" description="Helical" evidence="13">
    <location>
        <begin position="231"/>
        <end position="250"/>
    </location>
</feature>
<proteinExistence type="inferred from homology"/>
<dbReference type="CDD" id="cd06186">
    <property type="entry name" value="NOX_Duox_like_FAD_NADP"/>
    <property type="match status" value="1"/>
</dbReference>
<keyword evidence="5" id="KW-1003">Cell membrane</keyword>
<feature type="transmembrane region" description="Helical" evidence="13">
    <location>
        <begin position="301"/>
        <end position="320"/>
    </location>
</feature>
<dbReference type="InterPro" id="IPR013121">
    <property type="entry name" value="Fe_red_NAD-bd_6"/>
</dbReference>
<protein>
    <recommendedName>
        <fullName evidence="3">ferric-chelate reductase (NADPH)</fullName>
        <ecNumber evidence="3">1.16.1.9</ecNumber>
    </recommendedName>
</protein>
<comment type="catalytic activity">
    <reaction evidence="12">
        <text>2 a Fe(II)-siderophore + NADP(+) + H(+) = 2 a Fe(III)-siderophore + NADPH</text>
        <dbReference type="Rhea" id="RHEA:28795"/>
        <dbReference type="Rhea" id="RHEA-COMP:11342"/>
        <dbReference type="Rhea" id="RHEA-COMP:11344"/>
        <dbReference type="ChEBI" id="CHEBI:15378"/>
        <dbReference type="ChEBI" id="CHEBI:29033"/>
        <dbReference type="ChEBI" id="CHEBI:29034"/>
        <dbReference type="ChEBI" id="CHEBI:57783"/>
        <dbReference type="ChEBI" id="CHEBI:58349"/>
        <dbReference type="EC" id="1.16.1.9"/>
    </reaction>
</comment>
<evidence type="ECO:0000256" key="10">
    <source>
        <dbReference type="ARBA" id="ARBA00023065"/>
    </source>
</evidence>
<dbReference type="InterPro" id="IPR039261">
    <property type="entry name" value="FNR_nucleotide-bd"/>
</dbReference>
<comment type="caution">
    <text evidence="15">The sequence shown here is derived from an EMBL/GenBank/DDBJ whole genome shotgun (WGS) entry which is preliminary data.</text>
</comment>
<dbReference type="InterPro" id="IPR017938">
    <property type="entry name" value="Riboflavin_synthase-like_b-brl"/>
</dbReference>
<dbReference type="GO" id="GO:0015677">
    <property type="term" value="P:copper ion import"/>
    <property type="evidence" value="ECO:0007669"/>
    <property type="project" value="TreeGrafter"/>
</dbReference>
<comment type="similarity">
    <text evidence="2">Belongs to the ferric reductase (FRE) family.</text>
</comment>
<evidence type="ECO:0000256" key="9">
    <source>
        <dbReference type="ARBA" id="ARBA00023002"/>
    </source>
</evidence>
<reference evidence="15 16" key="1">
    <citation type="submission" date="2020-02" db="EMBL/GenBank/DDBJ databases">
        <title>Comparative genomics of the hypocrealean fungal genus Beauvera.</title>
        <authorList>
            <person name="Showalter D.N."/>
            <person name="Bushley K.E."/>
            <person name="Rehner S.A."/>
        </authorList>
    </citation>
    <scope>NUCLEOTIDE SEQUENCE [LARGE SCALE GENOMIC DNA]</scope>
    <source>
        <strain evidence="15 16">ARSEF4384</strain>
    </source>
</reference>
<feature type="transmembrane region" description="Helical" evidence="13">
    <location>
        <begin position="85"/>
        <end position="107"/>
    </location>
</feature>
<dbReference type="Proteomes" id="UP001397290">
    <property type="component" value="Unassembled WGS sequence"/>
</dbReference>
<evidence type="ECO:0000256" key="12">
    <source>
        <dbReference type="ARBA" id="ARBA00048483"/>
    </source>
</evidence>
<dbReference type="GO" id="GO:0006879">
    <property type="term" value="P:intracellular iron ion homeostasis"/>
    <property type="evidence" value="ECO:0007669"/>
    <property type="project" value="TreeGrafter"/>
</dbReference>
<feature type="transmembrane region" description="Helical" evidence="13">
    <location>
        <begin position="262"/>
        <end position="289"/>
    </location>
</feature>
<evidence type="ECO:0000256" key="5">
    <source>
        <dbReference type="ARBA" id="ARBA00022475"/>
    </source>
</evidence>
<keyword evidence="10" id="KW-0406">Ion transport</keyword>
<evidence type="ECO:0000256" key="11">
    <source>
        <dbReference type="ARBA" id="ARBA00023136"/>
    </source>
</evidence>
<dbReference type="InterPro" id="IPR051410">
    <property type="entry name" value="Ferric/Cupric_Reductase"/>
</dbReference>
<dbReference type="InterPro" id="IPR013130">
    <property type="entry name" value="Fe3_Rdtase_TM_dom"/>
</dbReference>